<dbReference type="AlphaFoldDB" id="A0A2P5DCT8"/>
<gene>
    <name evidence="2" type="ORF">PanWU01x14_075430</name>
</gene>
<feature type="compositionally biased region" description="Polar residues" evidence="1">
    <location>
        <begin position="10"/>
        <end position="24"/>
    </location>
</feature>
<feature type="region of interest" description="Disordered" evidence="1">
    <location>
        <begin position="1"/>
        <end position="24"/>
    </location>
</feature>
<sequence length="62" mass="6660">MALGLGPQNLVKSTKTTGAQSTPSLDGVCEEAYKYNHEERYSLLGARPITGEYCGSQQYGSC</sequence>
<name>A0A2P5DCT8_PARAD</name>
<dbReference type="EMBL" id="JXTB01000046">
    <property type="protein sequence ID" value="PON71104.1"/>
    <property type="molecule type" value="Genomic_DNA"/>
</dbReference>
<keyword evidence="3" id="KW-1185">Reference proteome</keyword>
<reference evidence="3" key="1">
    <citation type="submission" date="2016-06" db="EMBL/GenBank/DDBJ databases">
        <title>Parallel loss of symbiosis genes in relatives of nitrogen-fixing non-legume Parasponia.</title>
        <authorList>
            <person name="Van Velzen R."/>
            <person name="Holmer R."/>
            <person name="Bu F."/>
            <person name="Rutten L."/>
            <person name="Van Zeijl A."/>
            <person name="Liu W."/>
            <person name="Santuari L."/>
            <person name="Cao Q."/>
            <person name="Sharma T."/>
            <person name="Shen D."/>
            <person name="Roswanjaya Y."/>
            <person name="Wardhani T."/>
            <person name="Kalhor M.S."/>
            <person name="Jansen J."/>
            <person name="Van den Hoogen J."/>
            <person name="Gungor B."/>
            <person name="Hartog M."/>
            <person name="Hontelez J."/>
            <person name="Verver J."/>
            <person name="Yang W.-C."/>
            <person name="Schijlen E."/>
            <person name="Repin R."/>
            <person name="Schilthuizen M."/>
            <person name="Schranz E."/>
            <person name="Heidstra R."/>
            <person name="Miyata K."/>
            <person name="Fedorova E."/>
            <person name="Kohlen W."/>
            <person name="Bisseling T."/>
            <person name="Smit S."/>
            <person name="Geurts R."/>
        </authorList>
    </citation>
    <scope>NUCLEOTIDE SEQUENCE [LARGE SCALE GENOMIC DNA]</scope>
    <source>
        <strain evidence="3">cv. WU1-14</strain>
    </source>
</reference>
<proteinExistence type="predicted"/>
<protein>
    <submittedName>
        <fullName evidence="2">Uncharacterized protein</fullName>
    </submittedName>
</protein>
<organism evidence="2 3">
    <name type="scientific">Parasponia andersonii</name>
    <name type="common">Sponia andersonii</name>
    <dbReference type="NCBI Taxonomy" id="3476"/>
    <lineage>
        <taxon>Eukaryota</taxon>
        <taxon>Viridiplantae</taxon>
        <taxon>Streptophyta</taxon>
        <taxon>Embryophyta</taxon>
        <taxon>Tracheophyta</taxon>
        <taxon>Spermatophyta</taxon>
        <taxon>Magnoliopsida</taxon>
        <taxon>eudicotyledons</taxon>
        <taxon>Gunneridae</taxon>
        <taxon>Pentapetalae</taxon>
        <taxon>rosids</taxon>
        <taxon>fabids</taxon>
        <taxon>Rosales</taxon>
        <taxon>Cannabaceae</taxon>
        <taxon>Parasponia</taxon>
    </lineage>
</organism>
<evidence type="ECO:0000256" key="1">
    <source>
        <dbReference type="SAM" id="MobiDB-lite"/>
    </source>
</evidence>
<accession>A0A2P5DCT8</accession>
<dbReference type="Proteomes" id="UP000237105">
    <property type="component" value="Unassembled WGS sequence"/>
</dbReference>
<comment type="caution">
    <text evidence="2">The sequence shown here is derived from an EMBL/GenBank/DDBJ whole genome shotgun (WGS) entry which is preliminary data.</text>
</comment>
<evidence type="ECO:0000313" key="2">
    <source>
        <dbReference type="EMBL" id="PON71104.1"/>
    </source>
</evidence>
<evidence type="ECO:0000313" key="3">
    <source>
        <dbReference type="Proteomes" id="UP000237105"/>
    </source>
</evidence>